<dbReference type="Proteomes" id="UP000015453">
    <property type="component" value="Unassembled WGS sequence"/>
</dbReference>
<protein>
    <submittedName>
        <fullName evidence="1">Uncharacterized protein</fullName>
    </submittedName>
</protein>
<feature type="non-terminal residue" evidence="1">
    <location>
        <position position="68"/>
    </location>
</feature>
<dbReference type="OrthoDB" id="1913135at2759"/>
<gene>
    <name evidence="1" type="ORF">M569_08301</name>
</gene>
<accession>S8CNU9</accession>
<evidence type="ECO:0000313" key="1">
    <source>
        <dbReference type="EMBL" id="EPS66476.1"/>
    </source>
</evidence>
<dbReference type="AlphaFoldDB" id="S8CNU9"/>
<feature type="non-terminal residue" evidence="1">
    <location>
        <position position="1"/>
    </location>
</feature>
<evidence type="ECO:0000313" key="2">
    <source>
        <dbReference type="Proteomes" id="UP000015453"/>
    </source>
</evidence>
<reference evidence="1 2" key="1">
    <citation type="journal article" date="2013" name="BMC Genomics">
        <title>The miniature genome of a carnivorous plant Genlisea aurea contains a low number of genes and short non-coding sequences.</title>
        <authorList>
            <person name="Leushkin E.V."/>
            <person name="Sutormin R.A."/>
            <person name="Nabieva E.R."/>
            <person name="Penin A.A."/>
            <person name="Kondrashov A.S."/>
            <person name="Logacheva M.D."/>
        </authorList>
    </citation>
    <scope>NUCLEOTIDE SEQUENCE [LARGE SCALE GENOMIC DNA]</scope>
</reference>
<name>S8CNU9_9LAMI</name>
<comment type="caution">
    <text evidence="1">The sequence shown here is derived from an EMBL/GenBank/DDBJ whole genome shotgun (WGS) entry which is preliminary data.</text>
</comment>
<organism evidence="1 2">
    <name type="scientific">Genlisea aurea</name>
    <dbReference type="NCBI Taxonomy" id="192259"/>
    <lineage>
        <taxon>Eukaryota</taxon>
        <taxon>Viridiplantae</taxon>
        <taxon>Streptophyta</taxon>
        <taxon>Embryophyta</taxon>
        <taxon>Tracheophyta</taxon>
        <taxon>Spermatophyta</taxon>
        <taxon>Magnoliopsida</taxon>
        <taxon>eudicotyledons</taxon>
        <taxon>Gunneridae</taxon>
        <taxon>Pentapetalae</taxon>
        <taxon>asterids</taxon>
        <taxon>lamiids</taxon>
        <taxon>Lamiales</taxon>
        <taxon>Lentibulariaceae</taxon>
        <taxon>Genlisea</taxon>
    </lineage>
</organism>
<keyword evidence="2" id="KW-1185">Reference proteome</keyword>
<sequence>WRRNTVPIPLPFWRHNSVGSDLRITFFFLIHCYSESKAKGSRMSRCFPFPPPGYERKPKSEDWSVLKE</sequence>
<dbReference type="EMBL" id="AUSU01003663">
    <property type="protein sequence ID" value="EPS66476.1"/>
    <property type="molecule type" value="Genomic_DNA"/>
</dbReference>
<proteinExistence type="predicted"/>